<dbReference type="EnsemblProtists" id="PYU1_T007626">
    <property type="protein sequence ID" value="PYU1_T007626"/>
    <property type="gene ID" value="PYU1_G007610"/>
</dbReference>
<evidence type="ECO:0000313" key="4">
    <source>
        <dbReference type="Proteomes" id="UP000019132"/>
    </source>
</evidence>
<feature type="region of interest" description="Disordered" evidence="1">
    <location>
        <begin position="72"/>
        <end position="93"/>
    </location>
</feature>
<feature type="domain" description="YdbS-like PH" evidence="2">
    <location>
        <begin position="3"/>
        <end position="57"/>
    </location>
</feature>
<dbReference type="VEuPathDB" id="FungiDB:PYU1_G007610"/>
<organism evidence="3 4">
    <name type="scientific">Globisporangium ultimum (strain ATCC 200006 / CBS 805.95 / DAOM BR144)</name>
    <name type="common">Pythium ultimum</name>
    <dbReference type="NCBI Taxonomy" id="431595"/>
    <lineage>
        <taxon>Eukaryota</taxon>
        <taxon>Sar</taxon>
        <taxon>Stramenopiles</taxon>
        <taxon>Oomycota</taxon>
        <taxon>Peronosporomycetes</taxon>
        <taxon>Pythiales</taxon>
        <taxon>Pythiaceae</taxon>
        <taxon>Globisporangium</taxon>
    </lineage>
</organism>
<evidence type="ECO:0000259" key="2">
    <source>
        <dbReference type="Pfam" id="PF03703"/>
    </source>
</evidence>
<dbReference type="Proteomes" id="UP000019132">
    <property type="component" value="Unassembled WGS sequence"/>
</dbReference>
<proteinExistence type="predicted"/>
<dbReference type="Pfam" id="PF03703">
    <property type="entry name" value="bPH_2"/>
    <property type="match status" value="1"/>
</dbReference>
<reference evidence="4" key="1">
    <citation type="journal article" date="2010" name="Genome Biol.">
        <title>Genome sequence of the necrotrophic plant pathogen Pythium ultimum reveals original pathogenicity mechanisms and effector repertoire.</title>
        <authorList>
            <person name="Levesque C.A."/>
            <person name="Brouwer H."/>
            <person name="Cano L."/>
            <person name="Hamilton J.P."/>
            <person name="Holt C."/>
            <person name="Huitema E."/>
            <person name="Raffaele S."/>
            <person name="Robideau G.P."/>
            <person name="Thines M."/>
            <person name="Win J."/>
            <person name="Zerillo M.M."/>
            <person name="Beakes G.W."/>
            <person name="Boore J.L."/>
            <person name="Busam D."/>
            <person name="Dumas B."/>
            <person name="Ferriera S."/>
            <person name="Fuerstenberg S.I."/>
            <person name="Gachon C.M."/>
            <person name="Gaulin E."/>
            <person name="Govers F."/>
            <person name="Grenville-Briggs L."/>
            <person name="Horner N."/>
            <person name="Hostetler J."/>
            <person name="Jiang R.H."/>
            <person name="Johnson J."/>
            <person name="Krajaejun T."/>
            <person name="Lin H."/>
            <person name="Meijer H.J."/>
            <person name="Moore B."/>
            <person name="Morris P."/>
            <person name="Phuntmart V."/>
            <person name="Puiu D."/>
            <person name="Shetty J."/>
            <person name="Stajich J.E."/>
            <person name="Tripathy S."/>
            <person name="Wawra S."/>
            <person name="van West P."/>
            <person name="Whitty B.R."/>
            <person name="Coutinho P.M."/>
            <person name="Henrissat B."/>
            <person name="Martin F."/>
            <person name="Thomas P.D."/>
            <person name="Tyler B.M."/>
            <person name="De Vries R.P."/>
            <person name="Kamoun S."/>
            <person name="Yandell M."/>
            <person name="Tisserat N."/>
            <person name="Buell C.R."/>
        </authorList>
    </citation>
    <scope>NUCLEOTIDE SEQUENCE</scope>
    <source>
        <strain evidence="4">DAOM:BR144</strain>
    </source>
</reference>
<dbReference type="InParanoid" id="K3WRN2"/>
<name>K3WRN2_GLOUD</name>
<dbReference type="AlphaFoldDB" id="K3WRN2"/>
<dbReference type="InterPro" id="IPR005182">
    <property type="entry name" value="YdbS-like_PH"/>
</dbReference>
<reference evidence="4" key="2">
    <citation type="submission" date="2010-04" db="EMBL/GenBank/DDBJ databases">
        <authorList>
            <person name="Buell R."/>
            <person name="Hamilton J."/>
            <person name="Hostetler J."/>
        </authorList>
    </citation>
    <scope>NUCLEOTIDE SEQUENCE [LARGE SCALE GENOMIC DNA]</scope>
    <source>
        <strain evidence="4">DAOM:BR144</strain>
    </source>
</reference>
<evidence type="ECO:0000256" key="1">
    <source>
        <dbReference type="SAM" id="MobiDB-lite"/>
    </source>
</evidence>
<dbReference type="EMBL" id="GL376585">
    <property type="status" value="NOT_ANNOTATED_CDS"/>
    <property type="molecule type" value="Genomic_DNA"/>
</dbReference>
<evidence type="ECO:0000313" key="3">
    <source>
        <dbReference type="EnsemblProtists" id="PYU1_T007626"/>
    </source>
</evidence>
<protein>
    <recommendedName>
        <fullName evidence="2">YdbS-like PH domain-containing protein</fullName>
    </recommendedName>
</protein>
<sequence length="126" mass="13586">MQTIPLDRIQDVTVKQGLLQQYFGIRNIEIQTAGSGGPLPEVSLVGPKNALAVRDAIMSYRDALVFGGHRGSSIPTASDPGLATRQSLKPSASEGRDIDLVEVLSELTESMRRIEALITEAIQKVN</sequence>
<keyword evidence="4" id="KW-1185">Reference proteome</keyword>
<reference evidence="3" key="3">
    <citation type="submission" date="2015-02" db="UniProtKB">
        <authorList>
            <consortium name="EnsemblProtists"/>
        </authorList>
    </citation>
    <scope>IDENTIFICATION</scope>
    <source>
        <strain evidence="3">DAOM BR144</strain>
    </source>
</reference>
<dbReference type="HOGENOM" id="CLU_1986044_0_0_1"/>
<accession>K3WRN2</accession>